<dbReference type="PRINTS" id="PR00686">
    <property type="entry name" value="TIFACTORIID"/>
</dbReference>
<evidence type="ECO:0000256" key="4">
    <source>
        <dbReference type="ARBA" id="ARBA00023163"/>
    </source>
</evidence>
<comment type="subcellular location">
    <subcellularLocation>
        <location evidence="1">Nucleus</location>
    </subcellularLocation>
</comment>
<sequence length="828" mass="93675">MADQVLEGSQPVDLTKHPSGIVPTLQNIVSTVNLDCKLDLKAIALQARNAEYNPKRFAAVIMRIREPKTTALIFASGKMVCTGAKSEQQSKLAARKYARIIQKLGFPAKFKDFKIQNIVGSCDVKFPIRLEGLAYSHGAFSSYEPELFPGLIYRMKQPKIVLLIFVSGKIVLTGAKVRDETYTAFENIYPVLTEFRKNQQWYACILTLIILRSLGLMVIEGLGRGFGWSDPEIAVDFAVIMSEELYLVFLLTFLHIHWSFLPRWLFWKRRLFGFEEQVLNFRQGLYQEAVYISSSKKNTESLKELCEPYPCRNPKEEQVKASSQAECSLATSTARILPSVLVNSSASIQLASEPIPNRTGHCATSSTIEKQLSRRTHSFLAFLEDGREKENQSCTNSTKNNKQSPKDTDAEVKTQVRRPPSIEHRLVEKRLGPLKLQREWGVNDQERAEESNSVIPEETIPGGGSSSANKIYEDILKCIAHETDEGMREFLTELQEWTFSSKKVKKSDTCLSLSLFESVNKVLGARGFIAHDQGKSAYPLPTIMAQFTTQGGLKLFFNGDRVSFGFDSKDAFHYCKVGDGLRFVEITPIQLNKNNAGFYGSSRVFSSLRNKSSSFSADEERIVADDGNEADLGFDEDDEFGRDELSCFKGLVLDISYRPINVVCWRRAICLEFTEKADVLEYYDQTVKSPSGSFYIPAVLRVPHLLQVVKRRRIRQSLSRKNIFYRDIFTCQYCSSRESLTIDHVLPVSRGGEWKWENLVTACARCNSRKGQKTLEEANMKLIKAPKAPKEFDILAIPLTTTAIKMLRMKKGTPDEWRQYLAKPSSDP</sequence>
<organism evidence="8 9">
    <name type="scientific">Nelumbo nucifera</name>
    <name type="common">Sacred lotus</name>
    <dbReference type="NCBI Taxonomy" id="4432"/>
    <lineage>
        <taxon>Eukaryota</taxon>
        <taxon>Viridiplantae</taxon>
        <taxon>Streptophyta</taxon>
        <taxon>Embryophyta</taxon>
        <taxon>Tracheophyta</taxon>
        <taxon>Spermatophyta</taxon>
        <taxon>Magnoliopsida</taxon>
        <taxon>Proteales</taxon>
        <taxon>Nelumbonaceae</taxon>
        <taxon>Nelumbo</taxon>
    </lineage>
</organism>
<dbReference type="PROSITE" id="PS00351">
    <property type="entry name" value="TFIID"/>
    <property type="match status" value="1"/>
</dbReference>
<keyword evidence="3" id="KW-0238">DNA-binding</keyword>
<dbReference type="GO" id="GO:0003677">
    <property type="term" value="F:DNA binding"/>
    <property type="evidence" value="ECO:0007669"/>
    <property type="project" value="UniProtKB-KW"/>
</dbReference>
<dbReference type="InterPro" id="IPR030491">
    <property type="entry name" value="TBP_CS"/>
</dbReference>
<dbReference type="CDD" id="cd00085">
    <property type="entry name" value="HNHc"/>
    <property type="match status" value="1"/>
</dbReference>
<comment type="caution">
    <text evidence="8">The sequence shown here is derived from an EMBL/GenBank/DDBJ whole genome shotgun (WGS) entry which is preliminary data.</text>
</comment>
<evidence type="ECO:0000313" key="8">
    <source>
        <dbReference type="EMBL" id="DAD30175.1"/>
    </source>
</evidence>
<dbReference type="Gene3D" id="3.30.310.10">
    <property type="entry name" value="TATA-Binding Protein"/>
    <property type="match status" value="2"/>
</dbReference>
<name>A0A822YGQ5_NELNU</name>
<evidence type="ECO:0000256" key="3">
    <source>
        <dbReference type="ARBA" id="ARBA00023125"/>
    </source>
</evidence>
<dbReference type="InterPro" id="IPR003615">
    <property type="entry name" value="HNH_nuc"/>
</dbReference>
<dbReference type="Gene3D" id="1.10.30.50">
    <property type="match status" value="1"/>
</dbReference>
<accession>A0A822YGQ5</accession>
<proteinExistence type="inferred from homology"/>
<evidence type="ECO:0000259" key="7">
    <source>
        <dbReference type="SMART" id="SM00507"/>
    </source>
</evidence>
<dbReference type="SUPFAM" id="SSF55945">
    <property type="entry name" value="TATA-box binding protein-like"/>
    <property type="match status" value="2"/>
</dbReference>
<dbReference type="GO" id="GO:0006352">
    <property type="term" value="P:DNA-templated transcription initiation"/>
    <property type="evidence" value="ECO:0007669"/>
    <property type="project" value="InterPro"/>
</dbReference>
<evidence type="ECO:0000256" key="1">
    <source>
        <dbReference type="ARBA" id="ARBA00004123"/>
    </source>
</evidence>
<reference evidence="8 9" key="1">
    <citation type="journal article" date="2020" name="Mol. Biol. Evol.">
        <title>Distinct Expression and Methylation Patterns for Genes with Different Fates following a Single Whole-Genome Duplication in Flowering Plants.</title>
        <authorList>
            <person name="Shi T."/>
            <person name="Rahmani R.S."/>
            <person name="Gugger P.F."/>
            <person name="Wang M."/>
            <person name="Li H."/>
            <person name="Zhang Y."/>
            <person name="Li Z."/>
            <person name="Wang Q."/>
            <person name="Van de Peer Y."/>
            <person name="Marchal K."/>
            <person name="Chen J."/>
        </authorList>
    </citation>
    <scope>NUCLEOTIDE SEQUENCE [LARGE SCALE GENOMIC DNA]</scope>
    <source>
        <tissue evidence="8">Leaf</tissue>
    </source>
</reference>
<feature type="domain" description="HNH nuclease" evidence="7">
    <location>
        <begin position="718"/>
        <end position="768"/>
    </location>
</feature>
<dbReference type="EMBL" id="DUZY01000002">
    <property type="protein sequence ID" value="DAD30175.1"/>
    <property type="molecule type" value="Genomic_DNA"/>
</dbReference>
<dbReference type="InterPro" id="IPR012295">
    <property type="entry name" value="TBP_dom_sf"/>
</dbReference>
<evidence type="ECO:0000256" key="5">
    <source>
        <dbReference type="ARBA" id="ARBA00023242"/>
    </source>
</evidence>
<dbReference type="Proteomes" id="UP000607653">
    <property type="component" value="Unassembled WGS sequence"/>
</dbReference>
<dbReference type="InterPro" id="IPR029471">
    <property type="entry name" value="HNH_5"/>
</dbReference>
<protein>
    <recommendedName>
        <fullName evidence="7">HNH nuclease domain-containing protein</fullName>
    </recommendedName>
</protein>
<dbReference type="FunFam" id="3.30.310.10:FF:000002">
    <property type="entry name" value="TATA-box-binding protein 2"/>
    <property type="match status" value="1"/>
</dbReference>
<evidence type="ECO:0000256" key="6">
    <source>
        <dbReference type="SAM" id="MobiDB-lite"/>
    </source>
</evidence>
<dbReference type="FunFam" id="3.30.310.10:FF:000001">
    <property type="entry name" value="TATA-box-binding protein 2"/>
    <property type="match status" value="1"/>
</dbReference>
<dbReference type="InterPro" id="IPR033710">
    <property type="entry name" value="TBP_eukaryotic"/>
</dbReference>
<dbReference type="InterPro" id="IPR000814">
    <property type="entry name" value="TBP"/>
</dbReference>
<gene>
    <name evidence="8" type="ORF">HUJ06_031643</name>
</gene>
<dbReference type="AlphaFoldDB" id="A0A822YGQ5"/>
<feature type="compositionally biased region" description="Basic and acidic residues" evidence="6">
    <location>
        <begin position="404"/>
        <end position="418"/>
    </location>
</feature>
<dbReference type="PANTHER" id="PTHR10126">
    <property type="entry name" value="TATA-BOX BINDING PROTEIN"/>
    <property type="match status" value="1"/>
</dbReference>
<feature type="region of interest" description="Disordered" evidence="6">
    <location>
        <begin position="385"/>
        <end position="418"/>
    </location>
</feature>
<keyword evidence="4" id="KW-0804">Transcription</keyword>
<dbReference type="SMART" id="SM00507">
    <property type="entry name" value="HNHc"/>
    <property type="match status" value="1"/>
</dbReference>
<dbReference type="Pfam" id="PF00352">
    <property type="entry name" value="TBP"/>
    <property type="match status" value="2"/>
</dbReference>
<feature type="region of interest" description="Disordered" evidence="6">
    <location>
        <begin position="443"/>
        <end position="466"/>
    </location>
</feature>
<keyword evidence="9" id="KW-1185">Reference proteome</keyword>
<evidence type="ECO:0000256" key="2">
    <source>
        <dbReference type="ARBA" id="ARBA00005560"/>
    </source>
</evidence>
<keyword evidence="5" id="KW-0539">Nucleus</keyword>
<dbReference type="Pfam" id="PF14279">
    <property type="entry name" value="HNH_5"/>
    <property type="match status" value="1"/>
</dbReference>
<feature type="compositionally biased region" description="Polar residues" evidence="6">
    <location>
        <begin position="392"/>
        <end position="403"/>
    </location>
</feature>
<evidence type="ECO:0000313" key="9">
    <source>
        <dbReference type="Proteomes" id="UP000607653"/>
    </source>
</evidence>
<dbReference type="GO" id="GO:0005634">
    <property type="term" value="C:nucleus"/>
    <property type="evidence" value="ECO:0007669"/>
    <property type="project" value="UniProtKB-SubCell"/>
</dbReference>
<comment type="similarity">
    <text evidence="2">Belongs to the TBP family.</text>
</comment>
<dbReference type="CDD" id="cd04516">
    <property type="entry name" value="TBP_eukaryotes"/>
    <property type="match status" value="1"/>
</dbReference>
<dbReference type="HAMAP" id="MF_00408">
    <property type="entry name" value="TATA_bind_prot_arch"/>
    <property type="match status" value="1"/>
</dbReference>